<gene>
    <name evidence="1" type="ORF">dnm_008110</name>
</gene>
<dbReference type="EMBL" id="CP061800">
    <property type="protein sequence ID" value="QTA84811.1"/>
    <property type="molecule type" value="Genomic_DNA"/>
</dbReference>
<dbReference type="KEGG" id="dmm:dnm_008110"/>
<proteinExistence type="predicted"/>
<name>A0A975BG55_9BACT</name>
<sequence>MYQLSVIKNILHLNFLPFSQFLQKILSEARVTFLSQSLIKRKTL</sequence>
<keyword evidence="2" id="KW-1185">Reference proteome</keyword>
<organism evidence="1 2">
    <name type="scientific">Desulfonema magnum</name>
    <dbReference type="NCBI Taxonomy" id="45655"/>
    <lineage>
        <taxon>Bacteria</taxon>
        <taxon>Pseudomonadati</taxon>
        <taxon>Thermodesulfobacteriota</taxon>
        <taxon>Desulfobacteria</taxon>
        <taxon>Desulfobacterales</taxon>
        <taxon>Desulfococcaceae</taxon>
        <taxon>Desulfonema</taxon>
    </lineage>
</organism>
<evidence type="ECO:0000313" key="2">
    <source>
        <dbReference type="Proteomes" id="UP000663722"/>
    </source>
</evidence>
<accession>A0A975BG55</accession>
<dbReference type="AlphaFoldDB" id="A0A975BG55"/>
<dbReference type="Proteomes" id="UP000663722">
    <property type="component" value="Chromosome"/>
</dbReference>
<protein>
    <submittedName>
        <fullName evidence="1">Uncharacterized protein</fullName>
    </submittedName>
</protein>
<evidence type="ECO:0000313" key="1">
    <source>
        <dbReference type="EMBL" id="QTA84811.1"/>
    </source>
</evidence>
<reference evidence="1" key="1">
    <citation type="journal article" date="2021" name="Microb. Physiol.">
        <title>Proteogenomic Insights into the Physiology of Marine, Sulfate-Reducing, Filamentous Desulfonema limicola and Desulfonema magnum.</title>
        <authorList>
            <person name="Schnaars V."/>
            <person name="Wohlbrand L."/>
            <person name="Scheve S."/>
            <person name="Hinrichs C."/>
            <person name="Reinhardt R."/>
            <person name="Rabus R."/>
        </authorList>
    </citation>
    <scope>NUCLEOTIDE SEQUENCE</scope>
    <source>
        <strain evidence="1">4be13</strain>
    </source>
</reference>